<dbReference type="AlphaFoldDB" id="A0A921DR73"/>
<feature type="transmembrane region" description="Helical" evidence="1">
    <location>
        <begin position="6"/>
        <end position="26"/>
    </location>
</feature>
<keyword evidence="1" id="KW-1133">Transmembrane helix</keyword>
<evidence type="ECO:0000259" key="3">
    <source>
        <dbReference type="Pfam" id="PF07331"/>
    </source>
</evidence>
<feature type="transmembrane region" description="Helical" evidence="1">
    <location>
        <begin position="183"/>
        <end position="202"/>
    </location>
</feature>
<evidence type="ECO:0000313" key="4">
    <source>
        <dbReference type="EMBL" id="HJD97370.1"/>
    </source>
</evidence>
<feature type="transmembrane region" description="Helical" evidence="1">
    <location>
        <begin position="335"/>
        <end position="357"/>
    </location>
</feature>
<evidence type="ECO:0000313" key="5">
    <source>
        <dbReference type="Proteomes" id="UP000698963"/>
    </source>
</evidence>
<reference evidence="4" key="2">
    <citation type="submission" date="2021-09" db="EMBL/GenBank/DDBJ databases">
        <authorList>
            <person name="Gilroy R."/>
        </authorList>
    </citation>
    <scope>NUCLEOTIDE SEQUENCE</scope>
    <source>
        <strain evidence="4">ChiGjej2B2-19336</strain>
    </source>
</reference>
<feature type="transmembrane region" description="Helical" evidence="1">
    <location>
        <begin position="71"/>
        <end position="90"/>
    </location>
</feature>
<feature type="transmembrane region" description="Helical" evidence="1">
    <location>
        <begin position="408"/>
        <end position="430"/>
    </location>
</feature>
<comment type="caution">
    <text evidence="4">The sequence shown here is derived from an EMBL/GenBank/DDBJ whole genome shotgun (WGS) entry which is preliminary data.</text>
</comment>
<reference evidence="4" key="1">
    <citation type="journal article" date="2021" name="PeerJ">
        <title>Extensive microbial diversity within the chicken gut microbiome revealed by metagenomics and culture.</title>
        <authorList>
            <person name="Gilroy R."/>
            <person name="Ravi A."/>
            <person name="Getino M."/>
            <person name="Pursley I."/>
            <person name="Horton D.L."/>
            <person name="Alikhan N.F."/>
            <person name="Baker D."/>
            <person name="Gharbi K."/>
            <person name="Hall N."/>
            <person name="Watson M."/>
            <person name="Adriaenssens E.M."/>
            <person name="Foster-Nyarko E."/>
            <person name="Jarju S."/>
            <person name="Secka A."/>
            <person name="Antonio M."/>
            <person name="Oren A."/>
            <person name="Chaudhuri R.R."/>
            <person name="La Ragione R."/>
            <person name="Hildebrand F."/>
            <person name="Pallen M.J."/>
        </authorList>
    </citation>
    <scope>NUCLEOTIDE SEQUENCE</scope>
    <source>
        <strain evidence="4">ChiGjej2B2-19336</strain>
    </source>
</reference>
<feature type="transmembrane region" description="Helical" evidence="1">
    <location>
        <begin position="257"/>
        <end position="272"/>
    </location>
</feature>
<feature type="transmembrane region" description="Helical" evidence="1">
    <location>
        <begin position="302"/>
        <end position="323"/>
    </location>
</feature>
<protein>
    <submittedName>
        <fullName evidence="4">Tripartite tricarboxylate transporter permease</fullName>
    </submittedName>
</protein>
<dbReference type="PANTHER" id="PTHR35342">
    <property type="entry name" value="TRICARBOXYLIC TRANSPORT PROTEIN"/>
    <property type="match status" value="1"/>
</dbReference>
<dbReference type="Pfam" id="PF01970">
    <property type="entry name" value="TctA"/>
    <property type="match status" value="1"/>
</dbReference>
<feature type="domain" description="DUF1468" evidence="3">
    <location>
        <begin position="389"/>
        <end position="520"/>
    </location>
</feature>
<proteinExistence type="predicted"/>
<keyword evidence="1" id="KW-0472">Membrane</keyword>
<feature type="transmembrane region" description="Helical" evidence="1">
    <location>
        <begin position="377"/>
        <end position="396"/>
    </location>
</feature>
<feature type="transmembrane region" description="Helical" evidence="1">
    <location>
        <begin position="465"/>
        <end position="484"/>
    </location>
</feature>
<feature type="transmembrane region" description="Helical" evidence="1">
    <location>
        <begin position="278"/>
        <end position="295"/>
    </location>
</feature>
<feature type="domain" description="DUF112" evidence="2">
    <location>
        <begin position="1"/>
        <end position="304"/>
    </location>
</feature>
<feature type="transmembrane region" description="Helical" evidence="1">
    <location>
        <begin position="442"/>
        <end position="459"/>
    </location>
</feature>
<feature type="non-terminal residue" evidence="4">
    <location>
        <position position="1"/>
    </location>
</feature>
<dbReference type="Proteomes" id="UP000698963">
    <property type="component" value="Unassembled WGS sequence"/>
</dbReference>
<evidence type="ECO:0000259" key="2">
    <source>
        <dbReference type="Pfam" id="PF01970"/>
    </source>
</evidence>
<organism evidence="4 5">
    <name type="scientific">Mailhella massiliensis</name>
    <dbReference type="NCBI Taxonomy" id="1903261"/>
    <lineage>
        <taxon>Bacteria</taxon>
        <taxon>Pseudomonadati</taxon>
        <taxon>Thermodesulfobacteriota</taxon>
        <taxon>Desulfovibrionia</taxon>
        <taxon>Desulfovibrionales</taxon>
        <taxon>Desulfovibrionaceae</taxon>
        <taxon>Mailhella</taxon>
    </lineage>
</organism>
<dbReference type="InterPro" id="IPR002823">
    <property type="entry name" value="DUF112_TM"/>
</dbReference>
<feature type="transmembrane region" description="Helical" evidence="1">
    <location>
        <begin position="222"/>
        <end position="245"/>
    </location>
</feature>
<dbReference type="PANTHER" id="PTHR35342:SF5">
    <property type="entry name" value="TRICARBOXYLIC TRANSPORT PROTEIN"/>
    <property type="match status" value="1"/>
</dbReference>
<sequence length="525" mass="56574">PLSSIALKFGSESFFWMAIFGLTTLAAMSPGNVMKSLLGGCIGLALSTVGLDPADGMPRFTFDVYDLVQGLDMVILMTSLFSFSQMLLLLESRDGYIAELVRRPGAFLTALRGVWGAKKLLTVMSGIGCFIGGLPGAGGSVASIITYNEAKRWDKNPDRFGTGVLEGVAVPEAANNACVGGSLVPLMALGIPGSASAAILMGGLLSQGLTPGPQLLEHNADVAYTFISSLIFVNIVMVIVGYVLVKVCSRILDVPKLVIIPTVITLSILGAYSLRNSMFDVLVLLITGGFSYLFLKARISPAAIALGVVLGPIIEESLSTTIMRSYSSSLMQLLIFSPMSMLFIVLCAISLLLPVWLSRRKGHASGQSSWKFSSRNFRDYGFLATLVCTLTGVFFIGQSLELGGVARIFPLVVFTLIVLLGIIVCIQELGKKTAVSEEKPQYFTVLVYFLFSMLSYVLIEPLGFYTAMFTCMLVMLVYGMLFVQHRKINAGSLARTVILAFGITFVEYACFAWLLRVPTPTGLWV</sequence>
<dbReference type="Pfam" id="PF07331">
    <property type="entry name" value="TctB"/>
    <property type="match status" value="1"/>
</dbReference>
<dbReference type="InterPro" id="IPR009936">
    <property type="entry name" value="DUF1468"/>
</dbReference>
<gene>
    <name evidence="4" type="ORF">K8W16_06970</name>
</gene>
<feature type="transmembrane region" description="Helical" evidence="1">
    <location>
        <begin position="496"/>
        <end position="515"/>
    </location>
</feature>
<dbReference type="RefSeq" id="WP_304122416.1">
    <property type="nucleotide sequence ID" value="NZ_DYZA01000141.1"/>
</dbReference>
<evidence type="ECO:0000256" key="1">
    <source>
        <dbReference type="SAM" id="Phobius"/>
    </source>
</evidence>
<name>A0A921DR73_9BACT</name>
<keyword evidence="1" id="KW-0812">Transmembrane</keyword>
<accession>A0A921DR73</accession>
<dbReference type="EMBL" id="DYZA01000141">
    <property type="protein sequence ID" value="HJD97370.1"/>
    <property type="molecule type" value="Genomic_DNA"/>
</dbReference>